<dbReference type="AlphaFoldDB" id="D1C5N5"/>
<evidence type="ECO:0000259" key="2">
    <source>
        <dbReference type="Pfam" id="PF00108"/>
    </source>
</evidence>
<dbReference type="STRING" id="479434.Sthe_0112"/>
<name>D1C5N5_SPHTD</name>
<feature type="domain" description="Thiolase C-terminal" evidence="3">
    <location>
        <begin position="239"/>
        <end position="384"/>
    </location>
</feature>
<dbReference type="InterPro" id="IPR002155">
    <property type="entry name" value="Thiolase"/>
</dbReference>
<reference evidence="4 5" key="2">
    <citation type="journal article" date="2010" name="Stand. Genomic Sci.">
        <title>Complete genome sequence of Desulfohalobium retbaense type strain (HR(100)).</title>
        <authorList>
            <person name="Spring S."/>
            <person name="Nolan M."/>
            <person name="Lapidus A."/>
            <person name="Glavina Del Rio T."/>
            <person name="Copeland A."/>
            <person name="Tice H."/>
            <person name="Cheng J.F."/>
            <person name="Lucas S."/>
            <person name="Land M."/>
            <person name="Chen F."/>
            <person name="Bruce D."/>
            <person name="Goodwin L."/>
            <person name="Pitluck S."/>
            <person name="Ivanova N."/>
            <person name="Mavromatis K."/>
            <person name="Mikhailova N."/>
            <person name="Pati A."/>
            <person name="Chen A."/>
            <person name="Palaniappan K."/>
            <person name="Hauser L."/>
            <person name="Chang Y.J."/>
            <person name="Jeffries C.D."/>
            <person name="Munk C."/>
            <person name="Kiss H."/>
            <person name="Chain P."/>
            <person name="Han C."/>
            <person name="Brettin T."/>
            <person name="Detter J.C."/>
            <person name="Schuler E."/>
            <person name="Goker M."/>
            <person name="Rohde M."/>
            <person name="Bristow J."/>
            <person name="Eisen J.A."/>
            <person name="Markowitz V."/>
            <person name="Hugenholtz P."/>
            <person name="Kyrpides N.C."/>
            <person name="Klenk H.P."/>
        </authorList>
    </citation>
    <scope>NUCLEOTIDE SEQUENCE [LARGE SCALE GENOMIC DNA]</scope>
    <source>
        <strain evidence="5">ATCC 49802 / DSM 20745 / S 6022</strain>
    </source>
</reference>
<evidence type="ECO:0000259" key="3">
    <source>
        <dbReference type="Pfam" id="PF22691"/>
    </source>
</evidence>
<dbReference type="CDD" id="cd00829">
    <property type="entry name" value="SCP-x_thiolase"/>
    <property type="match status" value="1"/>
</dbReference>
<dbReference type="eggNOG" id="COG0183">
    <property type="taxonomic scope" value="Bacteria"/>
</dbReference>
<dbReference type="Pfam" id="PF00108">
    <property type="entry name" value="Thiolase_N"/>
    <property type="match status" value="1"/>
</dbReference>
<dbReference type="InterPro" id="IPR055140">
    <property type="entry name" value="Thiolase_C_2"/>
</dbReference>
<dbReference type="GO" id="GO:0003988">
    <property type="term" value="F:acetyl-CoA C-acyltransferase activity"/>
    <property type="evidence" value="ECO:0007669"/>
    <property type="project" value="UniProtKB-ARBA"/>
</dbReference>
<dbReference type="HOGENOM" id="CLU_035425_4_0_0"/>
<evidence type="ECO:0000313" key="4">
    <source>
        <dbReference type="EMBL" id="ACZ37551.1"/>
    </source>
</evidence>
<dbReference type="Pfam" id="PF22691">
    <property type="entry name" value="Thiolase_C_1"/>
    <property type="match status" value="1"/>
</dbReference>
<dbReference type="PIRSF" id="PIRSF000429">
    <property type="entry name" value="Ac-CoA_Ac_transf"/>
    <property type="match status" value="1"/>
</dbReference>
<proteinExistence type="predicted"/>
<feature type="domain" description="Thiolase N-terminal" evidence="2">
    <location>
        <begin position="4"/>
        <end position="222"/>
    </location>
</feature>
<dbReference type="SUPFAM" id="SSF53901">
    <property type="entry name" value="Thiolase-like"/>
    <property type="match status" value="2"/>
</dbReference>
<dbReference type="Gene3D" id="3.40.47.10">
    <property type="match status" value="1"/>
</dbReference>
<dbReference type="PANTHER" id="PTHR42870:SF6">
    <property type="entry name" value="ACETYL-COA C-ACYLTRANSFERASE"/>
    <property type="match status" value="1"/>
</dbReference>
<dbReference type="EMBL" id="CP001823">
    <property type="protein sequence ID" value="ACZ37551.1"/>
    <property type="molecule type" value="Genomic_DNA"/>
</dbReference>
<dbReference type="OrthoDB" id="9785768at2"/>
<dbReference type="InterPro" id="IPR020616">
    <property type="entry name" value="Thiolase_N"/>
</dbReference>
<dbReference type="Proteomes" id="UP000002027">
    <property type="component" value="Chromosome 1"/>
</dbReference>
<accession>D1C5N5</accession>
<protein>
    <submittedName>
        <fullName evidence="4">Thiolase</fullName>
    </submittedName>
</protein>
<keyword evidence="5" id="KW-1185">Reference proteome</keyword>
<dbReference type="NCBIfam" id="NF004720">
    <property type="entry name" value="PRK06064.1"/>
    <property type="match status" value="1"/>
</dbReference>
<dbReference type="InParanoid" id="D1C5N5"/>
<evidence type="ECO:0000256" key="1">
    <source>
        <dbReference type="SAM" id="MobiDB-lite"/>
    </source>
</evidence>
<sequence length="386" mass="40094">MREVVIVGAAETKFGKSELSYRELAAQAGREAMADAGASPEQIEAFFLGTFSPGTFIRQEHAAPLIASELGLQNVPSTRTENACASGSTAFLNAIFAIAAGAADVVLVVGAEKMTATPTSEVTSILAEAADWEQESKVGLTFPGAYALMARAYFDRYGKTRDILDAVAIKNHRNAMGNPYAQFHKEIGPEDIARSAMVADPLTLYDCSPISDGAAALVLAAADVAGQFRRPGVRVLGFGQASDSLALHHHADLTTLPAARKAAERAYRMAGVSPEDISLAEVHDCFTIAEIIATEDLGFFKPGEGGDAAKAGATARDGRIPVNPSGGLKAKGHPVGATGVSQIAEATFQLRGEAGDRQVDGAELALTHNVGGSGATCVVTILGRPE</sequence>
<gene>
    <name evidence="4" type="ordered locus">Sthe_0112</name>
</gene>
<evidence type="ECO:0000313" key="5">
    <source>
        <dbReference type="Proteomes" id="UP000002027"/>
    </source>
</evidence>
<organism evidence="4 5">
    <name type="scientific">Sphaerobacter thermophilus (strain ATCC 49802 / DSM 20745 / KCCM 41009 / NCIMB 13125 / S 6022)</name>
    <dbReference type="NCBI Taxonomy" id="479434"/>
    <lineage>
        <taxon>Bacteria</taxon>
        <taxon>Pseudomonadati</taxon>
        <taxon>Thermomicrobiota</taxon>
        <taxon>Thermomicrobia</taxon>
        <taxon>Sphaerobacterales</taxon>
        <taxon>Sphaerobacterineae</taxon>
        <taxon>Sphaerobacteraceae</taxon>
        <taxon>Sphaerobacter</taxon>
    </lineage>
</organism>
<reference evidence="5" key="1">
    <citation type="submission" date="2009-11" db="EMBL/GenBank/DDBJ databases">
        <title>The complete chromosome 1 of Sphaerobacter thermophilus DSM 20745.</title>
        <authorList>
            <person name="Lucas S."/>
            <person name="Copeland A."/>
            <person name="Lapidus A."/>
            <person name="Glavina del Rio T."/>
            <person name="Dalin E."/>
            <person name="Tice H."/>
            <person name="Bruce D."/>
            <person name="Goodwin L."/>
            <person name="Pitluck S."/>
            <person name="Kyrpides N."/>
            <person name="Mavromatis K."/>
            <person name="Ivanova N."/>
            <person name="Mikhailova N."/>
            <person name="LaButti K.M."/>
            <person name="Clum A."/>
            <person name="Sun H.I."/>
            <person name="Brettin T."/>
            <person name="Detter J.C."/>
            <person name="Han C."/>
            <person name="Larimer F."/>
            <person name="Land M."/>
            <person name="Hauser L."/>
            <person name="Markowitz V."/>
            <person name="Cheng J.F."/>
            <person name="Hugenholtz P."/>
            <person name="Woyke T."/>
            <person name="Wu D."/>
            <person name="Steenblock K."/>
            <person name="Schneider S."/>
            <person name="Pukall R."/>
            <person name="Goeker M."/>
            <person name="Klenk H.P."/>
            <person name="Eisen J.A."/>
        </authorList>
    </citation>
    <scope>NUCLEOTIDE SEQUENCE [LARGE SCALE GENOMIC DNA]</scope>
    <source>
        <strain evidence="5">ATCC 49802 / DSM 20745 / S 6022</strain>
    </source>
</reference>
<dbReference type="PANTHER" id="PTHR42870">
    <property type="entry name" value="ACETYL-COA C-ACETYLTRANSFERASE"/>
    <property type="match status" value="1"/>
</dbReference>
<dbReference type="RefSeq" id="WP_012870600.1">
    <property type="nucleotide sequence ID" value="NC_013523.1"/>
</dbReference>
<dbReference type="KEGG" id="sti:Sthe_0112"/>
<dbReference type="InterPro" id="IPR016039">
    <property type="entry name" value="Thiolase-like"/>
</dbReference>
<feature type="region of interest" description="Disordered" evidence="1">
    <location>
        <begin position="310"/>
        <end position="332"/>
    </location>
</feature>